<dbReference type="AlphaFoldDB" id="A0AAV5RI76"/>
<evidence type="ECO:0000256" key="8">
    <source>
        <dbReference type="PIRSR" id="PIRSR016262-3"/>
    </source>
</evidence>
<keyword evidence="11" id="KW-1185">Reference proteome</keyword>
<dbReference type="PIRSF" id="PIRSF016262">
    <property type="entry name" value="LPLase"/>
    <property type="match status" value="1"/>
</dbReference>
<dbReference type="EMBL" id="BTGC01000003">
    <property type="protein sequence ID" value="GMM50224.1"/>
    <property type="molecule type" value="Genomic_DNA"/>
</dbReference>
<dbReference type="PANTHER" id="PTHR10993">
    <property type="entry name" value="OCTANOYLTRANSFERASE"/>
    <property type="match status" value="1"/>
</dbReference>
<evidence type="ECO:0000256" key="4">
    <source>
        <dbReference type="ARBA" id="ARBA00023315"/>
    </source>
</evidence>
<evidence type="ECO:0000256" key="5">
    <source>
        <dbReference type="PIRNR" id="PIRNR016262"/>
    </source>
</evidence>
<dbReference type="InterPro" id="IPR004143">
    <property type="entry name" value="BPL_LPL_catalytic"/>
</dbReference>
<feature type="binding site" evidence="7">
    <location>
        <begin position="133"/>
        <end position="140"/>
    </location>
    <ligand>
        <name>substrate</name>
    </ligand>
</feature>
<dbReference type="GO" id="GO:0033819">
    <property type="term" value="F:lipoyl(octanoyl) transferase activity"/>
    <property type="evidence" value="ECO:0007669"/>
    <property type="project" value="UniProtKB-EC"/>
</dbReference>
<evidence type="ECO:0000256" key="2">
    <source>
        <dbReference type="ARBA" id="ARBA00007907"/>
    </source>
</evidence>
<gene>
    <name evidence="10" type="ORF">DASB73_011820</name>
</gene>
<dbReference type="NCBIfam" id="TIGR00214">
    <property type="entry name" value="lipB"/>
    <property type="match status" value="1"/>
</dbReference>
<feature type="site" description="Lowers pKa of active site Cys" evidence="8">
    <location>
        <position position="201"/>
    </location>
</feature>
<comment type="caution">
    <text evidence="10">The sequence shown here is derived from an EMBL/GenBank/DDBJ whole genome shotgun (WGS) entry which is preliminary data.</text>
</comment>
<evidence type="ECO:0000313" key="10">
    <source>
        <dbReference type="EMBL" id="GMM50224.1"/>
    </source>
</evidence>
<reference evidence="10 11" key="1">
    <citation type="journal article" date="2023" name="Elife">
        <title>Identification of key yeast species and microbe-microbe interactions impacting larval growth of Drosophila in the wild.</title>
        <authorList>
            <person name="Mure A."/>
            <person name="Sugiura Y."/>
            <person name="Maeda R."/>
            <person name="Honda K."/>
            <person name="Sakurai N."/>
            <person name="Takahashi Y."/>
            <person name="Watada M."/>
            <person name="Katoh T."/>
            <person name="Gotoh A."/>
            <person name="Gotoh Y."/>
            <person name="Taniguchi I."/>
            <person name="Nakamura K."/>
            <person name="Hayashi T."/>
            <person name="Katayama T."/>
            <person name="Uemura T."/>
            <person name="Hattori Y."/>
        </authorList>
    </citation>
    <scope>NUCLEOTIDE SEQUENCE [LARGE SCALE GENOMIC DNA]</scope>
    <source>
        <strain evidence="10 11">SB-73</strain>
    </source>
</reference>
<organism evidence="10 11">
    <name type="scientific">Starmerella bacillaris</name>
    <name type="common">Yeast</name>
    <name type="synonym">Candida zemplinina</name>
    <dbReference type="NCBI Taxonomy" id="1247836"/>
    <lineage>
        <taxon>Eukaryota</taxon>
        <taxon>Fungi</taxon>
        <taxon>Dikarya</taxon>
        <taxon>Ascomycota</taxon>
        <taxon>Saccharomycotina</taxon>
        <taxon>Dipodascomycetes</taxon>
        <taxon>Dipodascales</taxon>
        <taxon>Trichomonascaceae</taxon>
        <taxon>Starmerella</taxon>
    </lineage>
</organism>
<sequence>MISYYPVIRTKYALSNNVQKVLSRRLLDFKLSHTDNNAASSYDKMAFLGYEMDPVYTFGRRQKTVGLNDLKPNTGTAFQAFPEFPEFPESQTLKELKAFKPGQSGISNASEKNEVDVIGNISDNNFDVVHTERGGHTTFHGPGQVVLYPILDLQVLKLKIREYICILETSAVSVLSKYGIDAELRKEPGFNGVWIKNTMQKIASVGVHCRYNVTSHGIALNVDTDKKWFKKIVACNLPNADMVSMREIAGPNTKLDVSTVGLDLANEIAKKMSVRLQIKSLQDSKQLISECDLH</sequence>
<evidence type="ECO:0000259" key="9">
    <source>
        <dbReference type="PROSITE" id="PS51733"/>
    </source>
</evidence>
<evidence type="ECO:0000256" key="3">
    <source>
        <dbReference type="ARBA" id="ARBA00022679"/>
    </source>
</evidence>
<comment type="similarity">
    <text evidence="2 5">Belongs to the LipB family.</text>
</comment>
<dbReference type="GO" id="GO:0009249">
    <property type="term" value="P:protein lipoylation"/>
    <property type="evidence" value="ECO:0007669"/>
    <property type="project" value="InterPro"/>
</dbReference>
<comment type="function">
    <text evidence="5">Catalyzes the transfer of endogenously produced octanoic acid from octanoyl-acyl-carrier-protein onto the lipoyl domains of lipoate-dependent enzymes. Lipoyl-ACP can also act as a substrate although octanoyl-ACP is likely to be the physiological substrate.</text>
</comment>
<accession>A0AAV5RI76</accession>
<dbReference type="PROSITE" id="PS51733">
    <property type="entry name" value="BPL_LPL_CATALYTIC"/>
    <property type="match status" value="1"/>
</dbReference>
<evidence type="ECO:0000256" key="1">
    <source>
        <dbReference type="ARBA" id="ARBA00004821"/>
    </source>
</evidence>
<dbReference type="InterPro" id="IPR020605">
    <property type="entry name" value="Octanoyltransferase_CS"/>
</dbReference>
<dbReference type="PROSITE" id="PS01313">
    <property type="entry name" value="LIPB"/>
    <property type="match status" value="1"/>
</dbReference>
<proteinExistence type="inferred from homology"/>
<protein>
    <recommendedName>
        <fullName evidence="5">Octanoyltransferase</fullName>
        <ecNumber evidence="5">2.3.1.181</ecNumber>
    </recommendedName>
</protein>
<keyword evidence="3 5" id="KW-0808">Transferase</keyword>
<feature type="active site" description="Acyl-thioester intermediate" evidence="6">
    <location>
        <position position="235"/>
    </location>
</feature>
<dbReference type="InterPro" id="IPR045864">
    <property type="entry name" value="aa-tRNA-synth_II/BPL/LPL"/>
</dbReference>
<dbReference type="PANTHER" id="PTHR10993:SF7">
    <property type="entry name" value="LIPOYLTRANSFERASE 2, MITOCHONDRIAL-RELATED"/>
    <property type="match status" value="1"/>
</dbReference>
<dbReference type="InterPro" id="IPR000544">
    <property type="entry name" value="Octanoyltransferase"/>
</dbReference>
<feature type="binding site" evidence="7">
    <location>
        <begin position="204"/>
        <end position="206"/>
    </location>
    <ligand>
        <name>substrate</name>
    </ligand>
</feature>
<dbReference type="SUPFAM" id="SSF55681">
    <property type="entry name" value="Class II aaRS and biotin synthetases"/>
    <property type="match status" value="1"/>
</dbReference>
<dbReference type="Pfam" id="PF21948">
    <property type="entry name" value="LplA-B_cat"/>
    <property type="match status" value="1"/>
</dbReference>
<evidence type="ECO:0000256" key="7">
    <source>
        <dbReference type="PIRSR" id="PIRSR016262-2"/>
    </source>
</evidence>
<evidence type="ECO:0000256" key="6">
    <source>
        <dbReference type="PIRSR" id="PIRSR016262-1"/>
    </source>
</evidence>
<dbReference type="Proteomes" id="UP001362899">
    <property type="component" value="Unassembled WGS sequence"/>
</dbReference>
<comment type="catalytic activity">
    <reaction evidence="5">
        <text>octanoyl-[ACP] + L-lysyl-[protein] = N(6)-octanoyl-L-lysyl-[protein] + holo-[ACP] + H(+)</text>
        <dbReference type="Rhea" id="RHEA:17665"/>
        <dbReference type="Rhea" id="RHEA-COMP:9636"/>
        <dbReference type="Rhea" id="RHEA-COMP:9685"/>
        <dbReference type="Rhea" id="RHEA-COMP:9752"/>
        <dbReference type="Rhea" id="RHEA-COMP:9928"/>
        <dbReference type="ChEBI" id="CHEBI:15378"/>
        <dbReference type="ChEBI" id="CHEBI:29969"/>
        <dbReference type="ChEBI" id="CHEBI:64479"/>
        <dbReference type="ChEBI" id="CHEBI:78463"/>
        <dbReference type="ChEBI" id="CHEBI:78809"/>
        <dbReference type="EC" id="2.3.1.181"/>
    </reaction>
</comment>
<name>A0AAV5RI76_STABA</name>
<evidence type="ECO:0000313" key="11">
    <source>
        <dbReference type="Proteomes" id="UP001362899"/>
    </source>
</evidence>
<feature type="binding site" evidence="7">
    <location>
        <begin position="217"/>
        <end position="219"/>
    </location>
    <ligand>
        <name>substrate</name>
    </ligand>
</feature>
<keyword evidence="4 5" id="KW-0012">Acyltransferase</keyword>
<comment type="pathway">
    <text evidence="1 5">Protein modification; protein lipoylation via endogenous pathway; protein N(6)-(lipoyl)lysine from octanoyl-[acyl-carrier-protein]: step 1/2.</text>
</comment>
<feature type="domain" description="BPL/LPL catalytic" evidence="9">
    <location>
        <begin position="85"/>
        <end position="276"/>
    </location>
</feature>
<dbReference type="EC" id="2.3.1.181" evidence="5"/>
<dbReference type="Gene3D" id="3.30.930.10">
    <property type="entry name" value="Bira Bifunctional Protein, Domain 2"/>
    <property type="match status" value="1"/>
</dbReference>